<dbReference type="SUPFAM" id="SSF48452">
    <property type="entry name" value="TPR-like"/>
    <property type="match status" value="1"/>
</dbReference>
<dbReference type="AlphaFoldDB" id="A0A5S3V041"/>
<dbReference type="PROSITE" id="PS50005">
    <property type="entry name" value="TPR"/>
    <property type="match status" value="1"/>
</dbReference>
<accession>A0A5S3V041</accession>
<dbReference type="Proteomes" id="UP000307217">
    <property type="component" value="Unassembled WGS sequence"/>
</dbReference>
<sequence length="327" mass="37473">MSVSFLLLSSWLMLPISITELSNFKGLSVNKPKQALVEYPILVNRYQNDMTKQVAMLHFYALSAASRARDWPAFLNILDEMFSEKLKVYFDEEKLQILSKIGVAYRLNGQLEQAKKHYQCAFEFANNDIELAQLKVNQAIVFRLLEQPALAFQLLESVDIDKLSERIKAGYWVVRGNIKQSIGHFEEALESFERAHRLYLNVDNRSAEAGVTGNILSVALAANKLELFSQYRAGFDAKANEYYPQLSDYLEWLDIIADSYKAQSLRTEDHAWLKEHVDIFVERGFGDSIYAHLQRVGAAQLYPAGKTMKFHAYKLPEKLGKAWCEPL</sequence>
<dbReference type="OrthoDB" id="6284557at2"/>
<dbReference type="Gene3D" id="1.25.40.10">
    <property type="entry name" value="Tetratricopeptide repeat domain"/>
    <property type="match status" value="1"/>
</dbReference>
<dbReference type="InterPro" id="IPR019734">
    <property type="entry name" value="TPR_rpt"/>
</dbReference>
<keyword evidence="1" id="KW-0802">TPR repeat</keyword>
<feature type="repeat" description="TPR" evidence="1">
    <location>
        <begin position="169"/>
        <end position="202"/>
    </location>
</feature>
<evidence type="ECO:0000256" key="1">
    <source>
        <dbReference type="PROSITE-ProRule" id="PRU00339"/>
    </source>
</evidence>
<reference evidence="3" key="2">
    <citation type="submission" date="2019-06" db="EMBL/GenBank/DDBJ databases">
        <title>Co-occurence of chitin degradation, pigmentation and bioactivity in marine Pseudoalteromonas.</title>
        <authorList>
            <person name="Sonnenschein E.C."/>
            <person name="Bech P.K."/>
        </authorList>
    </citation>
    <scope>NUCLEOTIDE SEQUENCE [LARGE SCALE GENOMIC DNA]</scope>
    <source>
        <strain evidence="3">S3790</strain>
    </source>
</reference>
<gene>
    <name evidence="2" type="ORF">CWC19_19770</name>
</gene>
<organism evidence="2 3">
    <name type="scientific">Pseudoalteromonas aurantia</name>
    <dbReference type="NCBI Taxonomy" id="43654"/>
    <lineage>
        <taxon>Bacteria</taxon>
        <taxon>Pseudomonadati</taxon>
        <taxon>Pseudomonadota</taxon>
        <taxon>Gammaproteobacteria</taxon>
        <taxon>Alteromonadales</taxon>
        <taxon>Pseudoalteromonadaceae</taxon>
        <taxon>Pseudoalteromonas</taxon>
    </lineage>
</organism>
<dbReference type="EMBL" id="PNBX01000128">
    <property type="protein sequence ID" value="TMO62902.1"/>
    <property type="molecule type" value="Genomic_DNA"/>
</dbReference>
<dbReference type="RefSeq" id="WP_138593615.1">
    <property type="nucleotide sequence ID" value="NZ_PNBX01000128.1"/>
</dbReference>
<evidence type="ECO:0000313" key="2">
    <source>
        <dbReference type="EMBL" id="TMO62902.1"/>
    </source>
</evidence>
<dbReference type="InterPro" id="IPR011990">
    <property type="entry name" value="TPR-like_helical_dom_sf"/>
</dbReference>
<comment type="caution">
    <text evidence="2">The sequence shown here is derived from an EMBL/GenBank/DDBJ whole genome shotgun (WGS) entry which is preliminary data.</text>
</comment>
<dbReference type="SMART" id="SM00028">
    <property type="entry name" value="TPR"/>
    <property type="match status" value="2"/>
</dbReference>
<evidence type="ECO:0000313" key="3">
    <source>
        <dbReference type="Proteomes" id="UP000307217"/>
    </source>
</evidence>
<dbReference type="Pfam" id="PF13181">
    <property type="entry name" value="TPR_8"/>
    <property type="match status" value="1"/>
</dbReference>
<reference evidence="2 3" key="1">
    <citation type="submission" date="2018-01" db="EMBL/GenBank/DDBJ databases">
        <authorList>
            <person name="Paulsen S."/>
            <person name="Gram L.K."/>
        </authorList>
    </citation>
    <scope>NUCLEOTIDE SEQUENCE [LARGE SCALE GENOMIC DNA]</scope>
    <source>
        <strain evidence="2 3">S3790</strain>
    </source>
</reference>
<proteinExistence type="predicted"/>
<protein>
    <submittedName>
        <fullName evidence="2">Uncharacterized protein</fullName>
    </submittedName>
</protein>
<name>A0A5S3V041_9GAMM</name>